<keyword evidence="1" id="KW-1133">Transmembrane helix</keyword>
<feature type="transmembrane region" description="Helical" evidence="1">
    <location>
        <begin position="12"/>
        <end position="31"/>
    </location>
</feature>
<keyword evidence="1" id="KW-0812">Transmembrane</keyword>
<evidence type="ECO:0000313" key="2">
    <source>
        <dbReference type="EMBL" id="ACF87220.1"/>
    </source>
</evidence>
<evidence type="ECO:0000256" key="1">
    <source>
        <dbReference type="SAM" id="Phobius"/>
    </source>
</evidence>
<proteinExistence type="evidence at transcript level"/>
<reference evidence="2" key="1">
    <citation type="journal article" date="2009" name="PLoS Genet.">
        <title>Sequencing, mapping, and analysis of 27,455 maize full-length cDNAs.</title>
        <authorList>
            <person name="Soderlund C."/>
            <person name="Descour A."/>
            <person name="Kudrna D."/>
            <person name="Bomhoff M."/>
            <person name="Boyd L."/>
            <person name="Currie J."/>
            <person name="Angelova A."/>
            <person name="Collura K."/>
            <person name="Wissotski M."/>
            <person name="Ashley E."/>
            <person name="Morrow D."/>
            <person name="Fernandes J."/>
            <person name="Walbot V."/>
            <person name="Yu Y."/>
        </authorList>
    </citation>
    <scope>NUCLEOTIDE SEQUENCE</scope>
    <source>
        <strain evidence="2">B73</strain>
    </source>
</reference>
<protein>
    <submittedName>
        <fullName evidence="2">Uncharacterized protein</fullName>
    </submittedName>
</protein>
<dbReference type="AlphaFoldDB" id="B4FYM7"/>
<keyword evidence="1" id="KW-0472">Membrane</keyword>
<dbReference type="EMBL" id="BT042215">
    <property type="protein sequence ID" value="ACF87220.1"/>
    <property type="molecule type" value="mRNA"/>
</dbReference>
<organism evidence="2">
    <name type="scientific">Zea mays</name>
    <name type="common">Maize</name>
    <dbReference type="NCBI Taxonomy" id="4577"/>
    <lineage>
        <taxon>Eukaryota</taxon>
        <taxon>Viridiplantae</taxon>
        <taxon>Streptophyta</taxon>
        <taxon>Embryophyta</taxon>
        <taxon>Tracheophyta</taxon>
        <taxon>Spermatophyta</taxon>
        <taxon>Magnoliopsida</taxon>
        <taxon>Liliopsida</taxon>
        <taxon>Poales</taxon>
        <taxon>Poaceae</taxon>
        <taxon>PACMAD clade</taxon>
        <taxon>Panicoideae</taxon>
        <taxon>Andropogonodae</taxon>
        <taxon>Andropogoneae</taxon>
        <taxon>Tripsacinae</taxon>
        <taxon>Zea</taxon>
    </lineage>
</organism>
<accession>B4FYM7</accession>
<sequence length="34" mass="4064">MCCRRVKCVQSWVMWKMLCAADILFVFFPFVHAP</sequence>
<name>B4FYM7_MAIZE</name>